<dbReference type="GO" id="GO:0046872">
    <property type="term" value="F:metal ion binding"/>
    <property type="evidence" value="ECO:0007669"/>
    <property type="project" value="UniProtKB-KW"/>
</dbReference>
<sequence>VNEKKYKLVILSHDDPHDPNETWILIRDKAEALGLTVLLAEFVGTYTKKTSDGKRFIHSFGLDKEGKVILPSAKNKSVEYAKPFEIDPSDTLIMARGIGTSAKSGNRSWGDMCKVFEYEGYTVINSTECHNICNDKWMNNLIFKRENFNTPKTVRINHPEGAKWALEELDADFPLILKTAAGSRGIGVMWIESEKALHGLVQLLYREDEYIDIILQEYIKTDYDVRAIVCAGKILGAIKRPIVDDDYRSNVSQGSEPELHELTELEASESIRAAEAVGGLLTGVDFIPAKNREKDKPYFIEVNSTPGLMGIETTLSKAAAKPLGKKLQQEGTSITTEILKRFFDRKLWTGQKRK</sequence>
<dbReference type="AlphaFoldDB" id="A0A382D0A7"/>
<dbReference type="InterPro" id="IPR013651">
    <property type="entry name" value="ATP-grasp_RimK-type"/>
</dbReference>
<dbReference type="GO" id="GO:0018169">
    <property type="term" value="F:ribosomal S6-glutamic acid ligase activity"/>
    <property type="evidence" value="ECO:0007669"/>
    <property type="project" value="TreeGrafter"/>
</dbReference>
<feature type="non-terminal residue" evidence="5">
    <location>
        <position position="1"/>
    </location>
</feature>
<gene>
    <name evidence="5" type="ORF">METZ01_LOCUS183867</name>
</gene>
<accession>A0A382D0A7</accession>
<dbReference type="GO" id="GO:0005737">
    <property type="term" value="C:cytoplasm"/>
    <property type="evidence" value="ECO:0007669"/>
    <property type="project" value="TreeGrafter"/>
</dbReference>
<evidence type="ECO:0000256" key="2">
    <source>
        <dbReference type="ARBA" id="ARBA00022741"/>
    </source>
</evidence>
<keyword evidence="2" id="KW-0547">Nucleotide-binding</keyword>
<protein>
    <recommendedName>
        <fullName evidence="4">ATP-grasp domain-containing protein</fullName>
    </recommendedName>
</protein>
<dbReference type="GO" id="GO:0009432">
    <property type="term" value="P:SOS response"/>
    <property type="evidence" value="ECO:0007669"/>
    <property type="project" value="TreeGrafter"/>
</dbReference>
<proteinExistence type="predicted"/>
<dbReference type="InterPro" id="IPR004666">
    <property type="entry name" value="Rp_bS6_RimK/Lys_biosynth_LsyX"/>
</dbReference>
<feature type="domain" description="ATP-grasp" evidence="4">
    <location>
        <begin position="140"/>
        <end position="343"/>
    </location>
</feature>
<evidence type="ECO:0000256" key="1">
    <source>
        <dbReference type="ARBA" id="ARBA00022723"/>
    </source>
</evidence>
<dbReference type="EMBL" id="UINC01036679">
    <property type="protein sequence ID" value="SVB31013.1"/>
    <property type="molecule type" value="Genomic_DNA"/>
</dbReference>
<dbReference type="PROSITE" id="PS50975">
    <property type="entry name" value="ATP_GRASP"/>
    <property type="match status" value="1"/>
</dbReference>
<reference evidence="5" key="1">
    <citation type="submission" date="2018-05" db="EMBL/GenBank/DDBJ databases">
        <authorList>
            <person name="Lanie J.A."/>
            <person name="Ng W.-L."/>
            <person name="Kazmierczak K.M."/>
            <person name="Andrzejewski T.M."/>
            <person name="Davidsen T.M."/>
            <person name="Wayne K.J."/>
            <person name="Tettelin H."/>
            <person name="Glass J.I."/>
            <person name="Rusch D."/>
            <person name="Podicherti R."/>
            <person name="Tsui H.-C.T."/>
            <person name="Winkler M.E."/>
        </authorList>
    </citation>
    <scope>NUCLEOTIDE SEQUENCE</scope>
</reference>
<dbReference type="Pfam" id="PF08443">
    <property type="entry name" value="RimK"/>
    <property type="match status" value="1"/>
</dbReference>
<evidence type="ECO:0000313" key="5">
    <source>
        <dbReference type="EMBL" id="SVB31013.1"/>
    </source>
</evidence>
<evidence type="ECO:0000259" key="4">
    <source>
        <dbReference type="PROSITE" id="PS50975"/>
    </source>
</evidence>
<keyword evidence="1" id="KW-0479">Metal-binding</keyword>
<keyword evidence="3" id="KW-0067">ATP-binding</keyword>
<dbReference type="InterPro" id="IPR011761">
    <property type="entry name" value="ATP-grasp"/>
</dbReference>
<dbReference type="PANTHER" id="PTHR21621:SF0">
    <property type="entry name" value="BETA-CITRYLGLUTAMATE SYNTHASE B-RELATED"/>
    <property type="match status" value="1"/>
</dbReference>
<dbReference type="GO" id="GO:0005524">
    <property type="term" value="F:ATP binding"/>
    <property type="evidence" value="ECO:0007669"/>
    <property type="project" value="UniProtKB-KW"/>
</dbReference>
<dbReference type="PANTHER" id="PTHR21621">
    <property type="entry name" value="RIBOSOMAL PROTEIN S6 MODIFICATION PROTEIN"/>
    <property type="match status" value="1"/>
</dbReference>
<organism evidence="5">
    <name type="scientific">marine metagenome</name>
    <dbReference type="NCBI Taxonomy" id="408172"/>
    <lineage>
        <taxon>unclassified sequences</taxon>
        <taxon>metagenomes</taxon>
        <taxon>ecological metagenomes</taxon>
    </lineage>
</organism>
<dbReference type="Gene3D" id="3.30.1490.20">
    <property type="entry name" value="ATP-grasp fold, A domain"/>
    <property type="match status" value="1"/>
</dbReference>
<dbReference type="Gene3D" id="3.30.470.20">
    <property type="entry name" value="ATP-grasp fold, B domain"/>
    <property type="match status" value="1"/>
</dbReference>
<dbReference type="SUPFAM" id="SSF56059">
    <property type="entry name" value="Glutathione synthetase ATP-binding domain-like"/>
    <property type="match status" value="1"/>
</dbReference>
<evidence type="ECO:0000256" key="3">
    <source>
        <dbReference type="ARBA" id="ARBA00022840"/>
    </source>
</evidence>
<name>A0A382D0A7_9ZZZZ</name>
<dbReference type="NCBIfam" id="TIGR00768">
    <property type="entry name" value="rimK_fam"/>
    <property type="match status" value="1"/>
</dbReference>
<dbReference type="InterPro" id="IPR013815">
    <property type="entry name" value="ATP_grasp_subdomain_1"/>
</dbReference>